<evidence type="ECO:0000259" key="7">
    <source>
        <dbReference type="PROSITE" id="PS51666"/>
    </source>
</evidence>
<evidence type="ECO:0000256" key="1">
    <source>
        <dbReference type="ARBA" id="ARBA00004123"/>
    </source>
</evidence>
<dbReference type="Proteomes" id="UP001652660">
    <property type="component" value="Chromosome 8c"/>
</dbReference>
<dbReference type="AlphaFoldDB" id="A0A6P6TTL8"/>
<keyword evidence="9" id="KW-1185">Reference proteome</keyword>
<evidence type="ECO:0000256" key="4">
    <source>
        <dbReference type="PROSITE-ProRule" id="PRU01002"/>
    </source>
</evidence>
<feature type="domain" description="QLQ" evidence="7">
    <location>
        <begin position="37"/>
        <end position="72"/>
    </location>
</feature>
<evidence type="ECO:0000256" key="6">
    <source>
        <dbReference type="SAM" id="MobiDB-lite"/>
    </source>
</evidence>
<dbReference type="RefSeq" id="XP_027081006.1">
    <property type="nucleotide sequence ID" value="XM_027225205.2"/>
</dbReference>
<evidence type="ECO:0000256" key="3">
    <source>
        <dbReference type="ARBA" id="ARBA00023242"/>
    </source>
</evidence>
<evidence type="ECO:0000259" key="8">
    <source>
        <dbReference type="PROSITE" id="PS51667"/>
    </source>
</evidence>
<dbReference type="PROSITE" id="PS51666">
    <property type="entry name" value="QLQ"/>
    <property type="match status" value="1"/>
</dbReference>
<evidence type="ECO:0000313" key="10">
    <source>
        <dbReference type="RefSeq" id="XP_027081006.1"/>
    </source>
</evidence>
<dbReference type="PANTHER" id="PTHR31602">
    <property type="entry name" value="GROWTH-REGULATING FACTOR 5"/>
    <property type="match status" value="1"/>
</dbReference>
<keyword evidence="5" id="KW-0805">Transcription regulation</keyword>
<dbReference type="InterPro" id="IPR014977">
    <property type="entry name" value="WRC_dom"/>
</dbReference>
<proteinExistence type="inferred from homology"/>
<protein>
    <recommendedName>
        <fullName evidence="5">Growth-regulating factor</fullName>
    </recommendedName>
</protein>
<feature type="region of interest" description="Disordered" evidence="6">
    <location>
        <begin position="127"/>
        <end position="164"/>
    </location>
</feature>
<comment type="domain">
    <text evidence="5">The QLQ domain and WRC domain may be involved in protein-protein interaction and DNA-binding, respectively.</text>
</comment>
<keyword evidence="5" id="KW-0010">Activator</keyword>
<dbReference type="GeneID" id="113703736"/>
<evidence type="ECO:0000256" key="5">
    <source>
        <dbReference type="RuleBase" id="RU367127"/>
    </source>
</evidence>
<comment type="similarity">
    <text evidence="2 5">Belongs to the GRF family.</text>
</comment>
<dbReference type="InterPro" id="IPR031137">
    <property type="entry name" value="GRF"/>
</dbReference>
<dbReference type="GO" id="GO:0099402">
    <property type="term" value="P:plant organ development"/>
    <property type="evidence" value="ECO:0007669"/>
    <property type="project" value="UniProtKB-ARBA"/>
</dbReference>
<evidence type="ECO:0000256" key="2">
    <source>
        <dbReference type="ARBA" id="ARBA00008122"/>
    </source>
</evidence>
<dbReference type="PROSITE" id="PS51667">
    <property type="entry name" value="WRC"/>
    <property type="match status" value="1"/>
</dbReference>
<dbReference type="Pfam" id="PF08879">
    <property type="entry name" value="WRC"/>
    <property type="match status" value="1"/>
</dbReference>
<reference evidence="10" key="2">
    <citation type="submission" date="2025-08" db="UniProtKB">
        <authorList>
            <consortium name="RefSeq"/>
        </authorList>
    </citation>
    <scope>IDENTIFICATION</scope>
    <source>
        <tissue evidence="10">Leaves</tissue>
    </source>
</reference>
<feature type="short sequence motif" description="Bipartite nuclear localization signal" evidence="4">
    <location>
        <begin position="131"/>
        <end position="138"/>
    </location>
</feature>
<gene>
    <name evidence="10" type="primary">LOC113703736</name>
</gene>
<reference evidence="9" key="1">
    <citation type="journal article" date="2025" name="Foods">
        <title>Unveiling the Microbial Signatures of Arabica Coffee Cherries: Insights into Ripeness Specific Diversity, Functional Traits, and Implications for Quality and Safety.</title>
        <authorList>
            <consortium name="RefSeq"/>
            <person name="Tenea G.N."/>
            <person name="Cifuentes V."/>
            <person name="Reyes P."/>
            <person name="Cevallos-Vallejos M."/>
        </authorList>
    </citation>
    <scope>NUCLEOTIDE SEQUENCE [LARGE SCALE GENOMIC DNA]</scope>
</reference>
<comment type="function">
    <text evidence="5">Transcription activator.</text>
</comment>
<dbReference type="PANTHER" id="PTHR31602:SF8">
    <property type="entry name" value="GROWTH-REGULATING FACTOR 5"/>
    <property type="match status" value="1"/>
</dbReference>
<keyword evidence="5" id="KW-0804">Transcription</keyword>
<dbReference type="Pfam" id="PF08880">
    <property type="entry name" value="QLQ"/>
    <property type="match status" value="1"/>
</dbReference>
<feature type="domain" description="WRC" evidence="8">
    <location>
        <begin position="98"/>
        <end position="142"/>
    </location>
</feature>
<dbReference type="GO" id="GO:0005524">
    <property type="term" value="F:ATP binding"/>
    <property type="evidence" value="ECO:0007669"/>
    <property type="project" value="UniProtKB-UniRule"/>
</dbReference>
<dbReference type="InterPro" id="IPR014978">
    <property type="entry name" value="Gln-Leu-Gln_QLQ"/>
</dbReference>
<sequence>MSGTSSTSVVTVASAGGGGVGEGVGVGAGGGCYYRPPFTAVQWQELEHQAMIYKYLNAGLPVPPELVVPIRRSFEALSSRFFHHPSLGYCSYYGKKFDPEPGRCRRTDGKKWRCSKDAYPDSKYCERHMHRGRNRSRKPVESHSASQSLSTAMPHMAAGSSSSSGIFQNSGTGSFHNMPMYSVANSEGLYSGSNVTKFQLEPVSYGGDNKEYRYIHGLTPDADQHNFSPEASGSVGSLGVGSDVGNTWRLLPSQVPSSPMLKSKSDAHTLGHSSDLHIAHAFDPMMDARLSKQRQQHCFFGSEIGSPGPGKQEPHSMRPFFDEWPTTKESWSNLDDAGSNKSTFSTTQLSISIPMAHAEFSSKNSRSPDDA</sequence>
<evidence type="ECO:0000313" key="9">
    <source>
        <dbReference type="Proteomes" id="UP001652660"/>
    </source>
</evidence>
<comment type="subcellular location">
    <subcellularLocation>
        <location evidence="1 4 5">Nucleus</location>
    </subcellularLocation>
</comment>
<dbReference type="GO" id="GO:0005634">
    <property type="term" value="C:nucleus"/>
    <property type="evidence" value="ECO:0007669"/>
    <property type="project" value="UniProtKB-SubCell"/>
</dbReference>
<feature type="short sequence motif" description="Bipartite nuclear localization signal" evidence="4">
    <location>
        <begin position="103"/>
        <end position="113"/>
    </location>
</feature>
<dbReference type="GO" id="GO:0006355">
    <property type="term" value="P:regulation of DNA-templated transcription"/>
    <property type="evidence" value="ECO:0007669"/>
    <property type="project" value="InterPro"/>
</dbReference>
<keyword evidence="3 4" id="KW-0539">Nucleus</keyword>
<name>A0A6P6TTL8_COFAR</name>
<organism evidence="9 10">
    <name type="scientific">Coffea arabica</name>
    <name type="common">Arabian coffee</name>
    <dbReference type="NCBI Taxonomy" id="13443"/>
    <lineage>
        <taxon>Eukaryota</taxon>
        <taxon>Viridiplantae</taxon>
        <taxon>Streptophyta</taxon>
        <taxon>Embryophyta</taxon>
        <taxon>Tracheophyta</taxon>
        <taxon>Spermatophyta</taxon>
        <taxon>Magnoliopsida</taxon>
        <taxon>eudicotyledons</taxon>
        <taxon>Gunneridae</taxon>
        <taxon>Pentapetalae</taxon>
        <taxon>asterids</taxon>
        <taxon>lamiids</taxon>
        <taxon>Gentianales</taxon>
        <taxon>Rubiaceae</taxon>
        <taxon>Ixoroideae</taxon>
        <taxon>Gardenieae complex</taxon>
        <taxon>Bertiereae - Coffeeae clade</taxon>
        <taxon>Coffeeae</taxon>
        <taxon>Coffea</taxon>
    </lineage>
</organism>
<dbReference type="GO" id="GO:0006351">
    <property type="term" value="P:DNA-templated transcription"/>
    <property type="evidence" value="ECO:0007669"/>
    <property type="project" value="UniProtKB-UniRule"/>
</dbReference>
<accession>A0A6P6TTL8</accession>
<dbReference type="SMART" id="SM00951">
    <property type="entry name" value="QLQ"/>
    <property type="match status" value="1"/>
</dbReference>
<feature type="compositionally biased region" description="Basic residues" evidence="6">
    <location>
        <begin position="128"/>
        <end position="137"/>
    </location>
</feature>